<name>A0A1H7N906_9GAMM</name>
<organism evidence="2 3">
    <name type="scientific">Atopomonas hussainii</name>
    <dbReference type="NCBI Taxonomy" id="1429083"/>
    <lineage>
        <taxon>Bacteria</taxon>
        <taxon>Pseudomonadati</taxon>
        <taxon>Pseudomonadota</taxon>
        <taxon>Gammaproteobacteria</taxon>
        <taxon>Pseudomonadales</taxon>
        <taxon>Pseudomonadaceae</taxon>
        <taxon>Atopomonas</taxon>
    </lineage>
</organism>
<protein>
    <submittedName>
        <fullName evidence="2">Uncharacterized protein</fullName>
    </submittedName>
</protein>
<dbReference type="AlphaFoldDB" id="A0A1H7N906"/>
<evidence type="ECO:0000313" key="3">
    <source>
        <dbReference type="Proteomes" id="UP000185766"/>
    </source>
</evidence>
<gene>
    <name evidence="2" type="ORF">SAMN05216214_10955</name>
</gene>
<feature type="chain" id="PRO_5010278370" evidence="1">
    <location>
        <begin position="21"/>
        <end position="162"/>
    </location>
</feature>
<accession>A0A1H7N906</accession>
<evidence type="ECO:0000313" key="2">
    <source>
        <dbReference type="EMBL" id="SEL19739.1"/>
    </source>
</evidence>
<reference evidence="2 3" key="1">
    <citation type="submission" date="2016-10" db="EMBL/GenBank/DDBJ databases">
        <authorList>
            <person name="de Groot N.N."/>
        </authorList>
    </citation>
    <scope>NUCLEOTIDE SEQUENCE [LARGE SCALE GENOMIC DNA]</scope>
    <source>
        <strain evidence="2 3">JCM 19513</strain>
    </source>
</reference>
<keyword evidence="3" id="KW-1185">Reference proteome</keyword>
<dbReference type="Proteomes" id="UP000185766">
    <property type="component" value="Unassembled WGS sequence"/>
</dbReference>
<proteinExistence type="predicted"/>
<evidence type="ECO:0000256" key="1">
    <source>
        <dbReference type="SAM" id="SignalP"/>
    </source>
</evidence>
<dbReference type="EMBL" id="FOAS01000009">
    <property type="protein sequence ID" value="SEL19739.1"/>
    <property type="molecule type" value="Genomic_DNA"/>
</dbReference>
<dbReference type="STRING" id="1429083.GCA_001885685_03003"/>
<sequence length="162" mass="18584">MLKHLAISLLCTCLSATAFAVEEPPADRSEPIYLIGQLKLDGSNMSYSIFLHEDAVTSLDQCNAAWQSGQQGDWPHYFHVFRRDLIQGFSAHIQYRCATSTQSISSWEERRDYRKSYLVHIDRQRLTLKPYNSFAACSRDFGYLSSADQANRFCTKSSQELR</sequence>
<feature type="signal peptide" evidence="1">
    <location>
        <begin position="1"/>
        <end position="20"/>
    </location>
</feature>
<dbReference type="RefSeq" id="WP_083394299.1">
    <property type="nucleotide sequence ID" value="NZ_FOAS01000009.1"/>
</dbReference>
<keyword evidence="1" id="KW-0732">Signal</keyword>